<evidence type="ECO:0000256" key="5">
    <source>
        <dbReference type="ARBA" id="ARBA00038359"/>
    </source>
</evidence>
<dbReference type="InterPro" id="IPR049326">
    <property type="entry name" value="Rhodopsin_dom_fungi"/>
</dbReference>
<dbReference type="Proteomes" id="UP001287286">
    <property type="component" value="Unassembled WGS sequence"/>
</dbReference>
<dbReference type="EMBL" id="JAWRVI010000210">
    <property type="protein sequence ID" value="KAK4071565.1"/>
    <property type="molecule type" value="Genomic_DNA"/>
</dbReference>
<evidence type="ECO:0000313" key="9">
    <source>
        <dbReference type="Proteomes" id="UP001287286"/>
    </source>
</evidence>
<organism evidence="8 9">
    <name type="scientific">Purpureocillium lilacinum</name>
    <name type="common">Paecilomyces lilacinus</name>
    <dbReference type="NCBI Taxonomy" id="33203"/>
    <lineage>
        <taxon>Eukaryota</taxon>
        <taxon>Fungi</taxon>
        <taxon>Dikarya</taxon>
        <taxon>Ascomycota</taxon>
        <taxon>Pezizomycotina</taxon>
        <taxon>Sordariomycetes</taxon>
        <taxon>Hypocreomycetidae</taxon>
        <taxon>Hypocreales</taxon>
        <taxon>Ophiocordycipitaceae</taxon>
        <taxon>Purpureocillium</taxon>
    </lineage>
</organism>
<protein>
    <recommendedName>
        <fullName evidence="7">Rhodopsin domain-containing protein</fullName>
    </recommendedName>
</protein>
<evidence type="ECO:0000256" key="4">
    <source>
        <dbReference type="ARBA" id="ARBA00023136"/>
    </source>
</evidence>
<keyword evidence="2 6" id="KW-0812">Transmembrane</keyword>
<evidence type="ECO:0000256" key="2">
    <source>
        <dbReference type="ARBA" id="ARBA00022692"/>
    </source>
</evidence>
<evidence type="ECO:0000313" key="8">
    <source>
        <dbReference type="EMBL" id="KAK4071565.1"/>
    </source>
</evidence>
<dbReference type="InterPro" id="IPR052337">
    <property type="entry name" value="SAT4-like"/>
</dbReference>
<comment type="similarity">
    <text evidence="5">Belongs to the SAT4 family.</text>
</comment>
<accession>A0ABR0BEK4</accession>
<feature type="transmembrane region" description="Helical" evidence="6">
    <location>
        <begin position="76"/>
        <end position="98"/>
    </location>
</feature>
<name>A0ABR0BEK4_PURLI</name>
<feature type="domain" description="Rhodopsin" evidence="7">
    <location>
        <begin position="20"/>
        <end position="158"/>
    </location>
</feature>
<gene>
    <name evidence="8" type="ORF">Purlil1_13376</name>
</gene>
<comment type="subcellular location">
    <subcellularLocation>
        <location evidence="1">Membrane</location>
        <topology evidence="1">Multi-pass membrane protein</topology>
    </subcellularLocation>
</comment>
<evidence type="ECO:0000256" key="1">
    <source>
        <dbReference type="ARBA" id="ARBA00004141"/>
    </source>
</evidence>
<dbReference type="Pfam" id="PF20684">
    <property type="entry name" value="Fung_rhodopsin"/>
    <property type="match status" value="1"/>
</dbReference>
<keyword evidence="4 6" id="KW-0472">Membrane</keyword>
<comment type="caution">
    <text evidence="8">The sequence shown here is derived from an EMBL/GenBank/DDBJ whole genome shotgun (WGS) entry which is preliminary data.</text>
</comment>
<keyword evidence="3 6" id="KW-1133">Transmembrane helix</keyword>
<dbReference type="PANTHER" id="PTHR33048">
    <property type="entry name" value="PTH11-LIKE INTEGRAL MEMBRANE PROTEIN (AFU_ORTHOLOGUE AFUA_5G11245)"/>
    <property type="match status" value="1"/>
</dbReference>
<reference evidence="8 9" key="1">
    <citation type="journal article" date="2024" name="Microbiol. Resour. Announc.">
        <title>Genome annotations for the ascomycete fungi Trichoderma harzianum, Trichoderma aggressivum, and Purpureocillium lilacinum.</title>
        <authorList>
            <person name="Beijen E.P.W."/>
            <person name="Ohm R.A."/>
        </authorList>
    </citation>
    <scope>NUCLEOTIDE SEQUENCE [LARGE SCALE GENOMIC DNA]</scope>
    <source>
        <strain evidence="8 9">CBS 150709</strain>
    </source>
</reference>
<evidence type="ECO:0000259" key="7">
    <source>
        <dbReference type="Pfam" id="PF20684"/>
    </source>
</evidence>
<evidence type="ECO:0000256" key="6">
    <source>
        <dbReference type="SAM" id="Phobius"/>
    </source>
</evidence>
<proteinExistence type="inferred from homology"/>
<feature type="transmembrane region" description="Helical" evidence="6">
    <location>
        <begin position="110"/>
        <end position="132"/>
    </location>
</feature>
<sequence length="215" mass="23485">MRVSGVATTLITVVRLVFKRFYSQQKVLHPDDWITAVSLALCLSGVAVGIGGLTPAGLGKDIWTLNISKVAKFATYFYAMELIYISGVSLIKLSLTLFYLRVFPGNMIRLFLWGTILLNTLYGVVFGSIAIFQCSPVSYYWDQYSGDAQGHCININLFGGPSPVTLEEEVGGVGYVRTWNFRYGGIHTPAALIGIFGHVGQSDVGSVDYGFMVSN</sequence>
<keyword evidence="9" id="KW-1185">Reference proteome</keyword>
<feature type="transmembrane region" description="Helical" evidence="6">
    <location>
        <begin position="34"/>
        <end position="56"/>
    </location>
</feature>
<dbReference type="PANTHER" id="PTHR33048:SF143">
    <property type="entry name" value="EXTRACELLULAR MEMBRANE PROTEIN CFEM DOMAIN-CONTAINING PROTEIN-RELATED"/>
    <property type="match status" value="1"/>
</dbReference>
<evidence type="ECO:0000256" key="3">
    <source>
        <dbReference type="ARBA" id="ARBA00022989"/>
    </source>
</evidence>